<reference evidence="1 2" key="1">
    <citation type="journal article" date="2017" name="Int. J. Parasitol.">
        <title>The genome of the protozoan parasite Cystoisospora suis and a reverse vaccinology approach to identify vaccine candidates.</title>
        <authorList>
            <person name="Palmieri N."/>
            <person name="Shrestha A."/>
            <person name="Ruttkowski B."/>
            <person name="Beck T."/>
            <person name="Vogl C."/>
            <person name="Tomley F."/>
            <person name="Blake D.P."/>
            <person name="Joachim A."/>
        </authorList>
    </citation>
    <scope>NUCLEOTIDE SEQUENCE [LARGE SCALE GENOMIC DNA]</scope>
    <source>
        <strain evidence="1 2">Wien I</strain>
    </source>
</reference>
<evidence type="ECO:0000313" key="2">
    <source>
        <dbReference type="Proteomes" id="UP000221165"/>
    </source>
</evidence>
<organism evidence="1 2">
    <name type="scientific">Cystoisospora suis</name>
    <dbReference type="NCBI Taxonomy" id="483139"/>
    <lineage>
        <taxon>Eukaryota</taxon>
        <taxon>Sar</taxon>
        <taxon>Alveolata</taxon>
        <taxon>Apicomplexa</taxon>
        <taxon>Conoidasida</taxon>
        <taxon>Coccidia</taxon>
        <taxon>Eucoccidiorida</taxon>
        <taxon>Eimeriorina</taxon>
        <taxon>Sarcocystidae</taxon>
        <taxon>Cystoisospora</taxon>
    </lineage>
</organism>
<dbReference type="VEuPathDB" id="ToxoDB:CSUI_010418"/>
<dbReference type="Proteomes" id="UP000221165">
    <property type="component" value="Unassembled WGS sequence"/>
</dbReference>
<dbReference type="GeneID" id="94433733"/>
<dbReference type="EMBL" id="MIGC01007364">
    <property type="protein sequence ID" value="PHJ15770.1"/>
    <property type="molecule type" value="Genomic_DNA"/>
</dbReference>
<evidence type="ECO:0000313" key="1">
    <source>
        <dbReference type="EMBL" id="PHJ15770.1"/>
    </source>
</evidence>
<keyword evidence="2" id="KW-1185">Reference proteome</keyword>
<gene>
    <name evidence="1" type="ORF">CSUI_010418</name>
</gene>
<dbReference type="AlphaFoldDB" id="A0A2C6JY24"/>
<sequence>MVGILRVKEIRCGLDQRDDRRTAEVREGDAVSLEWRYPVGSQRTPTGYGCRSRIEHRHTRLEMAYS</sequence>
<proteinExistence type="predicted"/>
<comment type="caution">
    <text evidence="1">The sequence shown here is derived from an EMBL/GenBank/DDBJ whole genome shotgun (WGS) entry which is preliminary data.</text>
</comment>
<name>A0A2C6JY24_9APIC</name>
<protein>
    <submittedName>
        <fullName evidence="1">Uncharacterized protein</fullName>
    </submittedName>
</protein>
<dbReference type="RefSeq" id="XP_067917502.1">
    <property type="nucleotide sequence ID" value="XM_068070522.1"/>
</dbReference>
<accession>A0A2C6JY24</accession>